<dbReference type="AlphaFoldDB" id="A0A0D0E7F6"/>
<dbReference type="HOGENOM" id="CLU_2347356_0_0_1"/>
<dbReference type="EMBL" id="KN825144">
    <property type="protein sequence ID" value="KIK93925.1"/>
    <property type="molecule type" value="Genomic_DNA"/>
</dbReference>
<proteinExistence type="predicted"/>
<name>A0A0D0E7F6_9AGAM</name>
<reference evidence="3" key="2">
    <citation type="submission" date="2015-01" db="EMBL/GenBank/DDBJ databases">
        <title>Evolutionary Origins and Diversification of the Mycorrhizal Mutualists.</title>
        <authorList>
            <consortium name="DOE Joint Genome Institute"/>
            <consortium name="Mycorrhizal Genomics Consortium"/>
            <person name="Kohler A."/>
            <person name="Kuo A."/>
            <person name="Nagy L.G."/>
            <person name="Floudas D."/>
            <person name="Copeland A."/>
            <person name="Barry K.W."/>
            <person name="Cichocki N."/>
            <person name="Veneault-Fourrey C."/>
            <person name="LaButti K."/>
            <person name="Lindquist E.A."/>
            <person name="Lipzen A."/>
            <person name="Lundell T."/>
            <person name="Morin E."/>
            <person name="Murat C."/>
            <person name="Riley R."/>
            <person name="Ohm R."/>
            <person name="Sun H."/>
            <person name="Tunlid A."/>
            <person name="Henrissat B."/>
            <person name="Grigoriev I.V."/>
            <person name="Hibbett D.S."/>
            <person name="Martin F."/>
        </authorList>
    </citation>
    <scope>NUCLEOTIDE SEQUENCE [LARGE SCALE GENOMIC DNA]</scope>
    <source>
        <strain evidence="3">Ve08.2h10</strain>
    </source>
</reference>
<keyword evidence="3" id="KW-1185">Reference proteome</keyword>
<feature type="region of interest" description="Disordered" evidence="1">
    <location>
        <begin position="76"/>
        <end position="97"/>
    </location>
</feature>
<organism evidence="2 3">
    <name type="scientific">Paxillus rubicundulus Ve08.2h10</name>
    <dbReference type="NCBI Taxonomy" id="930991"/>
    <lineage>
        <taxon>Eukaryota</taxon>
        <taxon>Fungi</taxon>
        <taxon>Dikarya</taxon>
        <taxon>Basidiomycota</taxon>
        <taxon>Agaricomycotina</taxon>
        <taxon>Agaricomycetes</taxon>
        <taxon>Agaricomycetidae</taxon>
        <taxon>Boletales</taxon>
        <taxon>Paxilineae</taxon>
        <taxon>Paxillaceae</taxon>
        <taxon>Paxillus</taxon>
    </lineage>
</organism>
<gene>
    <name evidence="2" type="ORF">PAXRUDRAFT_486044</name>
</gene>
<protein>
    <submittedName>
        <fullName evidence="2">Uncharacterized protein</fullName>
    </submittedName>
</protein>
<evidence type="ECO:0000313" key="2">
    <source>
        <dbReference type="EMBL" id="KIK93925.1"/>
    </source>
</evidence>
<reference evidence="2 3" key="1">
    <citation type="submission" date="2014-04" db="EMBL/GenBank/DDBJ databases">
        <authorList>
            <consortium name="DOE Joint Genome Institute"/>
            <person name="Kuo A."/>
            <person name="Kohler A."/>
            <person name="Jargeat P."/>
            <person name="Nagy L.G."/>
            <person name="Floudas D."/>
            <person name="Copeland A."/>
            <person name="Barry K.W."/>
            <person name="Cichocki N."/>
            <person name="Veneault-Fourrey C."/>
            <person name="LaButti K."/>
            <person name="Lindquist E.A."/>
            <person name="Lipzen A."/>
            <person name="Lundell T."/>
            <person name="Morin E."/>
            <person name="Murat C."/>
            <person name="Sun H."/>
            <person name="Tunlid A."/>
            <person name="Henrissat B."/>
            <person name="Grigoriev I.V."/>
            <person name="Hibbett D.S."/>
            <person name="Martin F."/>
            <person name="Nordberg H.P."/>
            <person name="Cantor M.N."/>
            <person name="Hua S.X."/>
        </authorList>
    </citation>
    <scope>NUCLEOTIDE SEQUENCE [LARGE SCALE GENOMIC DNA]</scope>
    <source>
        <strain evidence="2 3">Ve08.2h10</strain>
    </source>
</reference>
<dbReference type="Proteomes" id="UP000054538">
    <property type="component" value="Unassembled WGS sequence"/>
</dbReference>
<accession>A0A0D0E7F6</accession>
<evidence type="ECO:0000313" key="3">
    <source>
        <dbReference type="Proteomes" id="UP000054538"/>
    </source>
</evidence>
<sequence>MCSRCPASPRPNRCLPPALGTSSIWWAISGPSCGELARSIRHDLAGYNRVLKCKPSIQSLRALSRGIATSMHLSSKTSAISWPDGSDSKVPATSSLG</sequence>
<dbReference type="InParanoid" id="A0A0D0E7F6"/>
<evidence type="ECO:0000256" key="1">
    <source>
        <dbReference type="SAM" id="MobiDB-lite"/>
    </source>
</evidence>